<dbReference type="EMBL" id="HACA01016584">
    <property type="protein sequence ID" value="CDW33945.1"/>
    <property type="molecule type" value="Transcribed_RNA"/>
</dbReference>
<proteinExistence type="predicted"/>
<organism evidence="1">
    <name type="scientific">Lepeophtheirus salmonis</name>
    <name type="common">Salmon louse</name>
    <name type="synonym">Caligus salmonis</name>
    <dbReference type="NCBI Taxonomy" id="72036"/>
    <lineage>
        <taxon>Eukaryota</taxon>
        <taxon>Metazoa</taxon>
        <taxon>Ecdysozoa</taxon>
        <taxon>Arthropoda</taxon>
        <taxon>Crustacea</taxon>
        <taxon>Multicrustacea</taxon>
        <taxon>Hexanauplia</taxon>
        <taxon>Copepoda</taxon>
        <taxon>Siphonostomatoida</taxon>
        <taxon>Caligidae</taxon>
        <taxon>Lepeophtheirus</taxon>
    </lineage>
</organism>
<protein>
    <submittedName>
        <fullName evidence="1">Uncharacterized protein</fullName>
    </submittedName>
</protein>
<evidence type="ECO:0000313" key="1">
    <source>
        <dbReference type="EMBL" id="CDW33945.1"/>
    </source>
</evidence>
<dbReference type="AlphaFoldDB" id="A0A0K2U7D2"/>
<sequence>SKIEDNKEIIIYESRNNLSTASINTYYILRIKESPSSSSSKEQFVAIDPNSYRIFPSIIIQLYLLNTRGEVEVKSL</sequence>
<feature type="non-terminal residue" evidence="1">
    <location>
        <position position="1"/>
    </location>
</feature>
<accession>A0A0K2U7D2</accession>
<reference evidence="1" key="1">
    <citation type="submission" date="2014-05" db="EMBL/GenBank/DDBJ databases">
        <authorList>
            <person name="Chronopoulou M."/>
        </authorList>
    </citation>
    <scope>NUCLEOTIDE SEQUENCE</scope>
    <source>
        <tissue evidence="1">Whole organism</tissue>
    </source>
</reference>
<name>A0A0K2U7D2_LEPSM</name>